<name>A0A383E3L4_9ZZZZ</name>
<dbReference type="AlphaFoldDB" id="A0A383E3L4"/>
<dbReference type="EMBL" id="UINC01222077">
    <property type="protein sequence ID" value="SVE50698.1"/>
    <property type="molecule type" value="Genomic_DNA"/>
</dbReference>
<sequence>MNRMNMTLTLLGVMIVSTIWKGGPRSGSPWTDVTLHKVIGNRVDKIIMADFETEW</sequence>
<proteinExistence type="predicted"/>
<reference evidence="1" key="1">
    <citation type="submission" date="2018-05" db="EMBL/GenBank/DDBJ databases">
        <authorList>
            <person name="Lanie J.A."/>
            <person name="Ng W.-L."/>
            <person name="Kazmierczak K.M."/>
            <person name="Andrzejewski T.M."/>
            <person name="Davidsen T.M."/>
            <person name="Wayne K.J."/>
            <person name="Tettelin H."/>
            <person name="Glass J.I."/>
            <person name="Rusch D."/>
            <person name="Podicherti R."/>
            <person name="Tsui H.-C.T."/>
            <person name="Winkler M.E."/>
        </authorList>
    </citation>
    <scope>NUCLEOTIDE SEQUENCE</scope>
</reference>
<organism evidence="1">
    <name type="scientific">marine metagenome</name>
    <dbReference type="NCBI Taxonomy" id="408172"/>
    <lineage>
        <taxon>unclassified sequences</taxon>
        <taxon>metagenomes</taxon>
        <taxon>ecological metagenomes</taxon>
    </lineage>
</organism>
<evidence type="ECO:0000313" key="1">
    <source>
        <dbReference type="EMBL" id="SVE50698.1"/>
    </source>
</evidence>
<accession>A0A383E3L4</accession>
<gene>
    <name evidence="1" type="ORF">METZ01_LOCUS503552</name>
</gene>
<protein>
    <submittedName>
        <fullName evidence="1">Uncharacterized protein</fullName>
    </submittedName>
</protein>